<dbReference type="Pfam" id="PF00512">
    <property type="entry name" value="HisKA"/>
    <property type="match status" value="1"/>
</dbReference>
<dbReference type="Proteomes" id="UP001500359">
    <property type="component" value="Unassembled WGS sequence"/>
</dbReference>
<dbReference type="CDD" id="cd06225">
    <property type="entry name" value="HAMP"/>
    <property type="match status" value="1"/>
</dbReference>
<evidence type="ECO:0000256" key="13">
    <source>
        <dbReference type="ARBA" id="ARBA00023136"/>
    </source>
</evidence>
<dbReference type="SUPFAM" id="SSF55874">
    <property type="entry name" value="ATPase domain of HSP90 chaperone/DNA topoisomerase II/histidine kinase"/>
    <property type="match status" value="1"/>
</dbReference>
<keyword evidence="8" id="KW-0547">Nucleotide-binding</keyword>
<dbReference type="PANTHER" id="PTHR45528:SF1">
    <property type="entry name" value="SENSOR HISTIDINE KINASE CPXA"/>
    <property type="match status" value="1"/>
</dbReference>
<keyword evidence="6" id="KW-0808">Transferase</keyword>
<comment type="subcellular location">
    <subcellularLocation>
        <location evidence="2">Cell membrane</location>
        <topology evidence="2">Multi-pass membrane protein</topology>
    </subcellularLocation>
</comment>
<dbReference type="SMART" id="SM00304">
    <property type="entry name" value="HAMP"/>
    <property type="match status" value="1"/>
</dbReference>
<feature type="transmembrane region" description="Helical" evidence="14">
    <location>
        <begin position="170"/>
        <end position="191"/>
    </location>
</feature>
<keyword evidence="7 14" id="KW-0812">Transmembrane</keyword>
<dbReference type="CDD" id="cd00082">
    <property type="entry name" value="HisKA"/>
    <property type="match status" value="1"/>
</dbReference>
<dbReference type="InterPro" id="IPR036890">
    <property type="entry name" value="HATPase_C_sf"/>
</dbReference>
<dbReference type="InterPro" id="IPR003661">
    <property type="entry name" value="HisK_dim/P_dom"/>
</dbReference>
<keyword evidence="12" id="KW-0902">Two-component regulatory system</keyword>
<dbReference type="Gene3D" id="6.10.340.10">
    <property type="match status" value="1"/>
</dbReference>
<accession>A0ABP3X3E4</accession>
<keyword evidence="9" id="KW-0418">Kinase</keyword>
<evidence type="ECO:0000313" key="18">
    <source>
        <dbReference type="Proteomes" id="UP001500359"/>
    </source>
</evidence>
<dbReference type="InterPro" id="IPR005467">
    <property type="entry name" value="His_kinase_dom"/>
</dbReference>
<evidence type="ECO:0000256" key="10">
    <source>
        <dbReference type="ARBA" id="ARBA00022840"/>
    </source>
</evidence>
<reference evidence="18" key="1">
    <citation type="journal article" date="2019" name="Int. J. Syst. Evol. Microbiol.">
        <title>The Global Catalogue of Microorganisms (GCM) 10K type strain sequencing project: providing services to taxonomists for standard genome sequencing and annotation.</title>
        <authorList>
            <consortium name="The Broad Institute Genomics Platform"/>
            <consortium name="The Broad Institute Genome Sequencing Center for Infectious Disease"/>
            <person name="Wu L."/>
            <person name="Ma J."/>
        </authorList>
    </citation>
    <scope>NUCLEOTIDE SEQUENCE [LARGE SCALE GENOMIC DNA]</scope>
    <source>
        <strain evidence="18">JCM 15896</strain>
    </source>
</reference>
<evidence type="ECO:0000256" key="2">
    <source>
        <dbReference type="ARBA" id="ARBA00004651"/>
    </source>
</evidence>
<evidence type="ECO:0000256" key="1">
    <source>
        <dbReference type="ARBA" id="ARBA00000085"/>
    </source>
</evidence>
<dbReference type="InterPro" id="IPR003594">
    <property type="entry name" value="HATPase_dom"/>
</dbReference>
<evidence type="ECO:0000256" key="5">
    <source>
        <dbReference type="ARBA" id="ARBA00022553"/>
    </source>
</evidence>
<dbReference type="SUPFAM" id="SSF158472">
    <property type="entry name" value="HAMP domain-like"/>
    <property type="match status" value="1"/>
</dbReference>
<keyword evidence="5" id="KW-0597">Phosphoprotein</keyword>
<dbReference type="PRINTS" id="PR00344">
    <property type="entry name" value="BCTRLSENSOR"/>
</dbReference>
<protein>
    <recommendedName>
        <fullName evidence="3">histidine kinase</fullName>
        <ecNumber evidence="3">2.7.13.3</ecNumber>
    </recommendedName>
</protein>
<evidence type="ECO:0000256" key="11">
    <source>
        <dbReference type="ARBA" id="ARBA00022989"/>
    </source>
</evidence>
<organism evidence="17 18">
    <name type="scientific">Aliiglaciecola litoralis</name>
    <dbReference type="NCBI Taxonomy" id="582857"/>
    <lineage>
        <taxon>Bacteria</taxon>
        <taxon>Pseudomonadati</taxon>
        <taxon>Pseudomonadota</taxon>
        <taxon>Gammaproteobacteria</taxon>
        <taxon>Alteromonadales</taxon>
        <taxon>Alteromonadaceae</taxon>
        <taxon>Aliiglaciecola</taxon>
    </lineage>
</organism>
<evidence type="ECO:0000256" key="9">
    <source>
        <dbReference type="ARBA" id="ARBA00022777"/>
    </source>
</evidence>
<evidence type="ECO:0000256" key="6">
    <source>
        <dbReference type="ARBA" id="ARBA00022679"/>
    </source>
</evidence>
<evidence type="ECO:0000256" key="3">
    <source>
        <dbReference type="ARBA" id="ARBA00012438"/>
    </source>
</evidence>
<evidence type="ECO:0000256" key="8">
    <source>
        <dbReference type="ARBA" id="ARBA00022741"/>
    </source>
</evidence>
<dbReference type="Gene3D" id="3.30.565.10">
    <property type="entry name" value="Histidine kinase-like ATPase, C-terminal domain"/>
    <property type="match status" value="1"/>
</dbReference>
<dbReference type="PROSITE" id="PS50885">
    <property type="entry name" value="HAMP"/>
    <property type="match status" value="1"/>
</dbReference>
<dbReference type="PANTHER" id="PTHR45528">
    <property type="entry name" value="SENSOR HISTIDINE KINASE CPXA"/>
    <property type="match status" value="1"/>
</dbReference>
<dbReference type="Pfam" id="PF02518">
    <property type="entry name" value="HATPase_c"/>
    <property type="match status" value="1"/>
</dbReference>
<dbReference type="SMART" id="SM00388">
    <property type="entry name" value="HisKA"/>
    <property type="match status" value="1"/>
</dbReference>
<keyword evidence="4" id="KW-1003">Cell membrane</keyword>
<sequence length="465" mass="51522">MRWLTKLNPINSLFGKIFLWFWGAAILLVFAGAWIAKLTNDSYSVRPLEAKAEQRLDSIAKRIELVAQRRPDADLSLLLGRAGQRNKQALMLINPRTQEFIYGFPRGLGPLKDPFIELIAQQQAFRIRTAGGMFDGPKALEIDGQLFYLFAGKPFSQGALKRFLRTNPMLLASSVLVISGMLCALLTWSLVKPIRALQKSTRQVSTGNLSQRVEFADTRGDELGALGRDFNAMTQQLEVLLSSQKRLVADISHELRSPLARLQLAIGIAQSHPQPLPESIQKQLARIEKEAQQIDFMIEQVLKLSRLEANASIEAKQRVALSELLSETIDDALFEAQNLGVEMEVATIPDINVDCFPNVLVSAVHNVLSNAIKYCETKVEVSFTLDADTLTLLVCDDGQGVPEQDLHSMFAPFYRLSVSRSRDSGGVGLGLAIVKQAMKLHRGKVFATNRKTSGLAVSLVIPMRE</sequence>
<dbReference type="SUPFAM" id="SSF47384">
    <property type="entry name" value="Homodimeric domain of signal transducing histidine kinase"/>
    <property type="match status" value="1"/>
</dbReference>
<dbReference type="Gene3D" id="1.10.287.130">
    <property type="match status" value="1"/>
</dbReference>
<evidence type="ECO:0000256" key="7">
    <source>
        <dbReference type="ARBA" id="ARBA00022692"/>
    </source>
</evidence>
<dbReference type="InterPro" id="IPR036097">
    <property type="entry name" value="HisK_dim/P_sf"/>
</dbReference>
<gene>
    <name evidence="17" type="ORF">GCM10009114_29640</name>
</gene>
<evidence type="ECO:0000256" key="12">
    <source>
        <dbReference type="ARBA" id="ARBA00023012"/>
    </source>
</evidence>
<comment type="catalytic activity">
    <reaction evidence="1">
        <text>ATP + protein L-histidine = ADP + protein N-phospho-L-histidine.</text>
        <dbReference type="EC" id="2.7.13.3"/>
    </reaction>
</comment>
<comment type="caution">
    <text evidence="17">The sequence shown here is derived from an EMBL/GenBank/DDBJ whole genome shotgun (WGS) entry which is preliminary data.</text>
</comment>
<evidence type="ECO:0000256" key="14">
    <source>
        <dbReference type="SAM" id="Phobius"/>
    </source>
</evidence>
<keyword evidence="18" id="KW-1185">Reference proteome</keyword>
<feature type="domain" description="Histidine kinase" evidence="15">
    <location>
        <begin position="250"/>
        <end position="465"/>
    </location>
</feature>
<keyword evidence="13 14" id="KW-0472">Membrane</keyword>
<dbReference type="InterPro" id="IPR003660">
    <property type="entry name" value="HAMP_dom"/>
</dbReference>
<dbReference type="PROSITE" id="PS50109">
    <property type="entry name" value="HIS_KIN"/>
    <property type="match status" value="1"/>
</dbReference>
<dbReference type="SMART" id="SM00387">
    <property type="entry name" value="HATPase_c"/>
    <property type="match status" value="1"/>
</dbReference>
<dbReference type="EC" id="2.7.13.3" evidence="3"/>
<evidence type="ECO:0000256" key="4">
    <source>
        <dbReference type="ARBA" id="ARBA00022475"/>
    </source>
</evidence>
<dbReference type="Pfam" id="PF00672">
    <property type="entry name" value="HAMP"/>
    <property type="match status" value="1"/>
</dbReference>
<dbReference type="InterPro" id="IPR004358">
    <property type="entry name" value="Sig_transdc_His_kin-like_C"/>
</dbReference>
<feature type="transmembrane region" description="Helical" evidence="14">
    <location>
        <begin position="17"/>
        <end position="36"/>
    </location>
</feature>
<evidence type="ECO:0000259" key="15">
    <source>
        <dbReference type="PROSITE" id="PS50109"/>
    </source>
</evidence>
<name>A0ABP3X3E4_9ALTE</name>
<dbReference type="RefSeq" id="WP_343861337.1">
    <property type="nucleotide sequence ID" value="NZ_BAAAFD010000009.1"/>
</dbReference>
<feature type="domain" description="HAMP" evidence="16">
    <location>
        <begin position="188"/>
        <end position="242"/>
    </location>
</feature>
<proteinExistence type="predicted"/>
<dbReference type="EMBL" id="BAAAFD010000009">
    <property type="protein sequence ID" value="GAA0858767.1"/>
    <property type="molecule type" value="Genomic_DNA"/>
</dbReference>
<keyword evidence="11 14" id="KW-1133">Transmembrane helix</keyword>
<evidence type="ECO:0000259" key="16">
    <source>
        <dbReference type="PROSITE" id="PS50885"/>
    </source>
</evidence>
<evidence type="ECO:0000313" key="17">
    <source>
        <dbReference type="EMBL" id="GAA0858767.1"/>
    </source>
</evidence>
<dbReference type="InterPro" id="IPR050398">
    <property type="entry name" value="HssS/ArlS-like"/>
</dbReference>
<keyword evidence="10 17" id="KW-0067">ATP-binding</keyword>
<dbReference type="GO" id="GO:0005524">
    <property type="term" value="F:ATP binding"/>
    <property type="evidence" value="ECO:0007669"/>
    <property type="project" value="UniProtKB-KW"/>
</dbReference>